<dbReference type="GO" id="GO:0005730">
    <property type="term" value="C:nucleolus"/>
    <property type="evidence" value="ECO:0007669"/>
    <property type="project" value="UniProtKB-SubCell"/>
</dbReference>
<dbReference type="InterPro" id="IPR001394">
    <property type="entry name" value="Peptidase_C19_UCH"/>
</dbReference>
<dbReference type="PROSITE" id="PS50235">
    <property type="entry name" value="USP_3"/>
    <property type="match status" value="1"/>
</dbReference>
<feature type="region of interest" description="Disordered" evidence="14">
    <location>
        <begin position="67"/>
        <end position="141"/>
    </location>
</feature>
<evidence type="ECO:0000256" key="14">
    <source>
        <dbReference type="SAM" id="MobiDB-lite"/>
    </source>
</evidence>
<keyword evidence="5" id="KW-0645">Protease</keyword>
<feature type="domain" description="USP" evidence="15">
    <location>
        <begin position="271"/>
        <end position="574"/>
    </location>
</feature>
<feature type="compositionally biased region" description="Low complexity" evidence="14">
    <location>
        <begin position="92"/>
        <end position="107"/>
    </location>
</feature>
<keyword evidence="16" id="KW-1185">Reference proteome</keyword>
<reference evidence="16" key="1">
    <citation type="submission" date="2014-07" db="EMBL/GenBank/DDBJ databases">
        <authorList>
            <person name="Martin A.A"/>
            <person name="De Silva N."/>
        </authorList>
    </citation>
    <scope>NUCLEOTIDE SEQUENCE</scope>
</reference>
<evidence type="ECO:0000256" key="1">
    <source>
        <dbReference type="ARBA" id="ARBA00000707"/>
    </source>
</evidence>
<evidence type="ECO:0000256" key="5">
    <source>
        <dbReference type="ARBA" id="ARBA00022670"/>
    </source>
</evidence>
<dbReference type="EC" id="3.4.19.12" evidence="4"/>
<dbReference type="SUPFAM" id="SSF54001">
    <property type="entry name" value="Cysteine proteinases"/>
    <property type="match status" value="1"/>
</dbReference>
<keyword evidence="6" id="KW-0833">Ubl conjugation pathway</keyword>
<dbReference type="InterPro" id="IPR038765">
    <property type="entry name" value="Papain-like_cys_pep_sf"/>
</dbReference>
<evidence type="ECO:0000256" key="6">
    <source>
        <dbReference type="ARBA" id="ARBA00022786"/>
    </source>
</evidence>
<keyword evidence="7" id="KW-0378">Hydrolase</keyword>
<feature type="region of interest" description="Disordered" evidence="14">
    <location>
        <begin position="605"/>
        <end position="635"/>
    </location>
</feature>
<evidence type="ECO:0000256" key="3">
    <source>
        <dbReference type="ARBA" id="ARBA00009085"/>
    </source>
</evidence>
<evidence type="ECO:0000256" key="8">
    <source>
        <dbReference type="ARBA" id="ARBA00022807"/>
    </source>
</evidence>
<name>A0A0K0FZ13_STRVS</name>
<reference evidence="17" key="2">
    <citation type="submission" date="2015-08" db="UniProtKB">
        <authorList>
            <consortium name="WormBaseParasite"/>
        </authorList>
    </citation>
    <scope>IDENTIFICATION</scope>
</reference>
<feature type="compositionally biased region" description="Basic and acidic residues" evidence="14">
    <location>
        <begin position="620"/>
        <end position="634"/>
    </location>
</feature>
<comment type="catalytic activity">
    <reaction evidence="1">
        <text>Thiol-dependent hydrolysis of ester, thioester, amide, peptide and isopeptide bonds formed by the C-terminal Gly of ubiquitin (a 76-residue protein attached to proteins as an intracellular targeting signal).</text>
        <dbReference type="EC" id="3.4.19.12"/>
    </reaction>
</comment>
<evidence type="ECO:0000256" key="7">
    <source>
        <dbReference type="ARBA" id="ARBA00022801"/>
    </source>
</evidence>
<feature type="compositionally biased region" description="Polar residues" evidence="14">
    <location>
        <begin position="715"/>
        <end position="730"/>
    </location>
</feature>
<comment type="subcellular location">
    <subcellularLocation>
        <location evidence="2">Nucleus</location>
        <location evidence="2">Nucleolus</location>
    </subcellularLocation>
</comment>
<dbReference type="GO" id="GO:0005829">
    <property type="term" value="C:cytosol"/>
    <property type="evidence" value="ECO:0007669"/>
    <property type="project" value="TreeGrafter"/>
</dbReference>
<accession>A0A0K0FZ13</accession>
<dbReference type="Gene3D" id="3.90.70.10">
    <property type="entry name" value="Cysteine proteinases"/>
    <property type="match status" value="1"/>
</dbReference>
<dbReference type="Pfam" id="PF00443">
    <property type="entry name" value="UCH"/>
    <property type="match status" value="1"/>
</dbReference>
<evidence type="ECO:0000256" key="9">
    <source>
        <dbReference type="ARBA" id="ARBA00039432"/>
    </source>
</evidence>
<dbReference type="STRING" id="75913.A0A0K0FZ13"/>
<evidence type="ECO:0000256" key="4">
    <source>
        <dbReference type="ARBA" id="ARBA00012759"/>
    </source>
</evidence>
<organism evidence="16 17">
    <name type="scientific">Strongyloides venezuelensis</name>
    <name type="common">Threadworm</name>
    <dbReference type="NCBI Taxonomy" id="75913"/>
    <lineage>
        <taxon>Eukaryota</taxon>
        <taxon>Metazoa</taxon>
        <taxon>Ecdysozoa</taxon>
        <taxon>Nematoda</taxon>
        <taxon>Chromadorea</taxon>
        <taxon>Rhabditida</taxon>
        <taxon>Tylenchina</taxon>
        <taxon>Panagrolaimomorpha</taxon>
        <taxon>Strongyloidoidea</taxon>
        <taxon>Strongyloididae</taxon>
        <taxon>Strongyloides</taxon>
    </lineage>
</organism>
<protein>
    <recommendedName>
        <fullName evidence="9">Ubiquitin carboxyl-terminal hydrolase 36</fullName>
        <ecNumber evidence="4">3.4.19.12</ecNumber>
    </recommendedName>
    <alternativeName>
        <fullName evidence="12">Deubiquitinating enzyme 36</fullName>
    </alternativeName>
    <alternativeName>
        <fullName evidence="11">Protein scrawny</fullName>
    </alternativeName>
    <alternativeName>
        <fullName evidence="10">Ubiquitin thioesterase 36</fullName>
    </alternativeName>
    <alternativeName>
        <fullName evidence="13">Ubiquitin-specific-processing protease 36</fullName>
    </alternativeName>
</protein>
<dbReference type="Proteomes" id="UP000035680">
    <property type="component" value="Unassembled WGS sequence"/>
</dbReference>
<evidence type="ECO:0000256" key="13">
    <source>
        <dbReference type="ARBA" id="ARBA00043009"/>
    </source>
</evidence>
<feature type="compositionally biased region" description="Polar residues" evidence="14">
    <location>
        <begin position="69"/>
        <end position="91"/>
    </location>
</feature>
<evidence type="ECO:0000256" key="12">
    <source>
        <dbReference type="ARBA" id="ARBA00042420"/>
    </source>
</evidence>
<dbReference type="WBParaSite" id="SVE_1769000.1">
    <property type="protein sequence ID" value="SVE_1769000.1"/>
    <property type="gene ID" value="SVE_1769000"/>
</dbReference>
<dbReference type="GO" id="GO:0016579">
    <property type="term" value="P:protein deubiquitination"/>
    <property type="evidence" value="ECO:0007669"/>
    <property type="project" value="InterPro"/>
</dbReference>
<dbReference type="GO" id="GO:0004843">
    <property type="term" value="F:cysteine-type deubiquitinase activity"/>
    <property type="evidence" value="ECO:0007669"/>
    <property type="project" value="UniProtKB-EC"/>
</dbReference>
<dbReference type="GO" id="GO:0042981">
    <property type="term" value="P:regulation of apoptotic process"/>
    <property type="evidence" value="ECO:0007669"/>
    <property type="project" value="TreeGrafter"/>
</dbReference>
<dbReference type="InterPro" id="IPR050164">
    <property type="entry name" value="Peptidase_C19"/>
</dbReference>
<evidence type="ECO:0000313" key="16">
    <source>
        <dbReference type="Proteomes" id="UP000035680"/>
    </source>
</evidence>
<feature type="region of interest" description="Disordered" evidence="14">
    <location>
        <begin position="715"/>
        <end position="741"/>
    </location>
</feature>
<evidence type="ECO:0000256" key="10">
    <source>
        <dbReference type="ARBA" id="ARBA00041300"/>
    </source>
</evidence>
<sequence length="741" mass="83490">MICIYFQCAKIPVALGVILELKILWVMLQENLQNIHKVEEDDGTTFLYGGTITVIENGEFKLTKEITDSDSGIGSRESSPRNANTIDNKITSSMSNSNGMSSPESASIVDDYDDRSASSDFVGAQLPPSRNVSARRSSSETKVIEEGLHNVSLQKSPENIEKMVVAESMTIKQPLVLKFQKIKREDGATEVIIKNNTASLADIPLSSQGLQQSLLSSSINTTTIPSSTNGRQRVLSENGKDEYLFPIIEPGKVKHSFDGCKYHTSQMEHGAPLMNSANDCFMNSVLQVFTHIPQLARMIEENHSEESCEYEDCVWCILRKHIIRATNTDKPFSSVQMKKIVNKYFPGNNEDQQDAHEFLSLLLNDLERIVTGNRHVKTIAVSPLNRPSNAIEQVLSGTMRHEISCPSCHKVNINYERYRELNLDVIAKEREKINCNLSTVLNMNFKDTPLESYRCEFCNALVTACKKSVLLRVPQLLIVQIKRFFCYPKKIAATIKIEKEIDLTPFLFCKDKQVKYKLEGAIEHFGSTLAFGHYTATCKGFDRKTWYLFDDFKVRERPNIGDSTDSYVVIYSLINPEESTRIAIPEVVDGVSSMNSRKIQKSLKRAHGFSHSQSVPSKMAKLEDTKGDSDHNRASSENIVRTKSYVNSQILTTRSFKTNYNIKANVPYEESNTTTTTFALPKANTVWKQQKNDLNIGNKPLQQVIRKTSSTFNKNNSHTVFKNPSGTGNLKNHHNSYKKPI</sequence>
<dbReference type="AlphaFoldDB" id="A0A0K0FZ13"/>
<proteinExistence type="inferred from homology"/>
<feature type="compositionally biased region" description="Basic residues" evidence="14">
    <location>
        <begin position="731"/>
        <end position="741"/>
    </location>
</feature>
<dbReference type="GO" id="GO:0006508">
    <property type="term" value="P:proteolysis"/>
    <property type="evidence" value="ECO:0007669"/>
    <property type="project" value="UniProtKB-KW"/>
</dbReference>
<dbReference type="PANTHER" id="PTHR24006:SF758">
    <property type="entry name" value="UBIQUITIN CARBOXYL-TERMINAL HYDROLASE 36"/>
    <property type="match status" value="1"/>
</dbReference>
<keyword evidence="8" id="KW-0788">Thiol protease</keyword>
<evidence type="ECO:0000256" key="11">
    <source>
        <dbReference type="ARBA" id="ARBA00042154"/>
    </source>
</evidence>
<evidence type="ECO:0000256" key="2">
    <source>
        <dbReference type="ARBA" id="ARBA00004604"/>
    </source>
</evidence>
<comment type="similarity">
    <text evidence="3">Belongs to the peptidase C19 family.</text>
</comment>
<evidence type="ECO:0000313" key="17">
    <source>
        <dbReference type="WBParaSite" id="SVE_1769000.1"/>
    </source>
</evidence>
<evidence type="ECO:0000259" key="15">
    <source>
        <dbReference type="PROSITE" id="PS50235"/>
    </source>
</evidence>
<dbReference type="InterPro" id="IPR028889">
    <property type="entry name" value="USP"/>
</dbReference>
<dbReference type="PANTHER" id="PTHR24006">
    <property type="entry name" value="UBIQUITIN CARBOXYL-TERMINAL HYDROLASE"/>
    <property type="match status" value="1"/>
</dbReference>